<proteinExistence type="predicted"/>
<dbReference type="Proteomes" id="UP000770785">
    <property type="component" value="Unassembled WGS sequence"/>
</dbReference>
<comment type="caution">
    <text evidence="1">The sequence shown here is derived from an EMBL/GenBank/DDBJ whole genome shotgun (WGS) entry which is preliminary data.</text>
</comment>
<dbReference type="SUPFAM" id="SSF53649">
    <property type="entry name" value="Alkaline phosphatase-like"/>
    <property type="match status" value="1"/>
</dbReference>
<dbReference type="Gene3D" id="3.40.720.10">
    <property type="entry name" value="Alkaline Phosphatase, subunit A"/>
    <property type="match status" value="1"/>
</dbReference>
<keyword evidence="2" id="KW-1185">Reference proteome</keyword>
<evidence type="ECO:0000313" key="2">
    <source>
        <dbReference type="Proteomes" id="UP000770785"/>
    </source>
</evidence>
<accession>A0ABX0XGL1</accession>
<name>A0ABX0XGL1_9BACT</name>
<dbReference type="EMBL" id="JAATJH010000007">
    <property type="protein sequence ID" value="NJC28004.1"/>
    <property type="molecule type" value="Genomic_DNA"/>
</dbReference>
<dbReference type="InterPro" id="IPR017850">
    <property type="entry name" value="Alkaline_phosphatase_core_sf"/>
</dbReference>
<organism evidence="1 2">
    <name type="scientific">Neolewinella antarctica</name>
    <dbReference type="NCBI Taxonomy" id="442734"/>
    <lineage>
        <taxon>Bacteria</taxon>
        <taxon>Pseudomonadati</taxon>
        <taxon>Bacteroidota</taxon>
        <taxon>Saprospiria</taxon>
        <taxon>Saprospirales</taxon>
        <taxon>Lewinellaceae</taxon>
        <taxon>Neolewinella</taxon>
    </lineage>
</organism>
<evidence type="ECO:0000313" key="1">
    <source>
        <dbReference type="EMBL" id="NJC28004.1"/>
    </source>
</evidence>
<sequence length="429" mass="48802">MKDSIVVVGLNEINFDYIKAYIERGELPFFKRLLAKNKLIETVSEDKHQLLEPWIQWVSIQTGKTYEEHKVFRLGDITERKDLGQIFEEVEKKGRTVGAISPFNADNRLQNPAFFIPDPWTETSTAGSWVLKGLSKAVSQAVNNNAKSKVSAKSVLSILFSLLLHVPASRMIKQYPRLLLNRNKAGAKAIILDSLLSDTFIKLLERKESNFSWLLLNSGAHIQHHYLFNSEVYQGVLKNPAWYCEEGHDPLLTILQEYDGTLSRIDGLGAKLIVLTGLHQKPHECVTFYWRLNEHRAFMKRIGIDNFTKLLPRMSRDFLIEFDTEDDTKKAERILGFLRSTNDGVNIFTVDNRGKSIFVEMTYPNDIDDAFSIVSDSIGTVKAFKTYISFVAIKNGEHTGIGYVTSNFDLQLADSIALVKMYDKILDIA</sequence>
<protein>
    <submittedName>
        <fullName evidence="1">Uncharacterized protein</fullName>
    </submittedName>
</protein>
<reference evidence="1 2" key="1">
    <citation type="submission" date="2020-03" db="EMBL/GenBank/DDBJ databases">
        <title>Genomic Encyclopedia of Type Strains, Phase IV (KMG-IV): sequencing the most valuable type-strain genomes for metagenomic binning, comparative biology and taxonomic classification.</title>
        <authorList>
            <person name="Goeker M."/>
        </authorList>
    </citation>
    <scope>NUCLEOTIDE SEQUENCE [LARGE SCALE GENOMIC DNA]</scope>
    <source>
        <strain evidence="1 2">DSM 105096</strain>
    </source>
</reference>
<dbReference type="RefSeq" id="WP_168039634.1">
    <property type="nucleotide sequence ID" value="NZ_JAATJH010000007.1"/>
</dbReference>
<gene>
    <name evidence="1" type="ORF">GGR27_003523</name>
</gene>